<proteinExistence type="predicted"/>
<evidence type="ECO:0000313" key="3">
    <source>
        <dbReference type="Proteomes" id="UP001431783"/>
    </source>
</evidence>
<dbReference type="Gene3D" id="1.20.1250.20">
    <property type="entry name" value="MFS general substrate transporter like domains"/>
    <property type="match status" value="1"/>
</dbReference>
<organism evidence="2 3">
    <name type="scientific">Henosepilachna vigintioctopunctata</name>
    <dbReference type="NCBI Taxonomy" id="420089"/>
    <lineage>
        <taxon>Eukaryota</taxon>
        <taxon>Metazoa</taxon>
        <taxon>Ecdysozoa</taxon>
        <taxon>Arthropoda</taxon>
        <taxon>Hexapoda</taxon>
        <taxon>Insecta</taxon>
        <taxon>Pterygota</taxon>
        <taxon>Neoptera</taxon>
        <taxon>Endopterygota</taxon>
        <taxon>Coleoptera</taxon>
        <taxon>Polyphaga</taxon>
        <taxon>Cucujiformia</taxon>
        <taxon>Coccinelloidea</taxon>
        <taxon>Coccinellidae</taxon>
        <taxon>Epilachninae</taxon>
        <taxon>Epilachnini</taxon>
        <taxon>Henosepilachna</taxon>
    </lineage>
</organism>
<sequence length="173" mass="18748">MGIRSRVMVLAVSQILATPTAFGSVIFSPVGAMICLAISYIFAEMWFGILFAILVEIVPLKVRSTTVGIFLFFMNNIGGNLPILVEPLSKSIGYREALYILYAGFYGISSILFLFTLCLMDGPTSAEGPGTNPNKHLNGVDNVVFTTADERSLPTVTSMISNSRRPTIGDSRL</sequence>
<evidence type="ECO:0008006" key="4">
    <source>
        <dbReference type="Google" id="ProtNLM"/>
    </source>
</evidence>
<dbReference type="Proteomes" id="UP001431783">
    <property type="component" value="Unassembled WGS sequence"/>
</dbReference>
<name>A0AAW1V7L5_9CUCU</name>
<feature type="transmembrane region" description="Helical" evidence="1">
    <location>
        <begin position="67"/>
        <end position="85"/>
    </location>
</feature>
<gene>
    <name evidence="2" type="ORF">WA026_000212</name>
</gene>
<accession>A0AAW1V7L5</accession>
<keyword evidence="3" id="KW-1185">Reference proteome</keyword>
<dbReference type="InterPro" id="IPR036259">
    <property type="entry name" value="MFS_trans_sf"/>
</dbReference>
<reference evidence="2 3" key="1">
    <citation type="submission" date="2023-03" db="EMBL/GenBank/DDBJ databases">
        <title>Genome insight into feeding habits of ladybird beetles.</title>
        <authorList>
            <person name="Li H.-S."/>
            <person name="Huang Y.-H."/>
            <person name="Pang H."/>
        </authorList>
    </citation>
    <scope>NUCLEOTIDE SEQUENCE [LARGE SCALE GENOMIC DNA]</scope>
    <source>
        <strain evidence="2">SYSU_2023b</strain>
        <tissue evidence="2">Whole body</tissue>
    </source>
</reference>
<evidence type="ECO:0000313" key="2">
    <source>
        <dbReference type="EMBL" id="KAK9887909.1"/>
    </source>
</evidence>
<keyword evidence="1" id="KW-1133">Transmembrane helix</keyword>
<comment type="caution">
    <text evidence="2">The sequence shown here is derived from an EMBL/GenBank/DDBJ whole genome shotgun (WGS) entry which is preliminary data.</text>
</comment>
<dbReference type="AlphaFoldDB" id="A0AAW1V7L5"/>
<protein>
    <recommendedName>
        <fullName evidence="4">Major facilitator superfamily (MFS) profile domain-containing protein</fullName>
    </recommendedName>
</protein>
<keyword evidence="1" id="KW-0812">Transmembrane</keyword>
<dbReference type="EMBL" id="JARQZJ010000121">
    <property type="protein sequence ID" value="KAK9887909.1"/>
    <property type="molecule type" value="Genomic_DNA"/>
</dbReference>
<feature type="transmembrane region" description="Helical" evidence="1">
    <location>
        <begin position="97"/>
        <end position="119"/>
    </location>
</feature>
<dbReference type="SUPFAM" id="SSF103473">
    <property type="entry name" value="MFS general substrate transporter"/>
    <property type="match status" value="1"/>
</dbReference>
<keyword evidence="1" id="KW-0472">Membrane</keyword>
<evidence type="ECO:0000256" key="1">
    <source>
        <dbReference type="SAM" id="Phobius"/>
    </source>
</evidence>